<evidence type="ECO:0000313" key="1">
    <source>
        <dbReference type="EMBL" id="GAA4838477.1"/>
    </source>
</evidence>
<evidence type="ECO:0008006" key="3">
    <source>
        <dbReference type="Google" id="ProtNLM"/>
    </source>
</evidence>
<sequence>MLYGILPAQPGVSWESHLMGGFSGLIVAYYFRNYQTEAFQHITTKVEDIIFEGYENIETEQYKYTFVSKEASKKKHQPPKPSQ</sequence>
<evidence type="ECO:0000313" key="2">
    <source>
        <dbReference type="Proteomes" id="UP001500298"/>
    </source>
</evidence>
<dbReference type="EMBL" id="BAABJX010000036">
    <property type="protein sequence ID" value="GAA4838477.1"/>
    <property type="molecule type" value="Genomic_DNA"/>
</dbReference>
<organism evidence="1 2">
    <name type="scientific">Algivirga pacifica</name>
    <dbReference type="NCBI Taxonomy" id="1162670"/>
    <lineage>
        <taxon>Bacteria</taxon>
        <taxon>Pseudomonadati</taxon>
        <taxon>Bacteroidota</taxon>
        <taxon>Cytophagia</taxon>
        <taxon>Cytophagales</taxon>
        <taxon>Flammeovirgaceae</taxon>
        <taxon>Algivirga</taxon>
    </lineage>
</organism>
<name>A0ABP9DCZ3_9BACT</name>
<keyword evidence="2" id="KW-1185">Reference proteome</keyword>
<reference evidence="2" key="1">
    <citation type="journal article" date="2019" name="Int. J. Syst. Evol. Microbiol.">
        <title>The Global Catalogue of Microorganisms (GCM) 10K type strain sequencing project: providing services to taxonomists for standard genome sequencing and annotation.</title>
        <authorList>
            <consortium name="The Broad Institute Genomics Platform"/>
            <consortium name="The Broad Institute Genome Sequencing Center for Infectious Disease"/>
            <person name="Wu L."/>
            <person name="Ma J."/>
        </authorList>
    </citation>
    <scope>NUCLEOTIDE SEQUENCE [LARGE SCALE GENOMIC DNA]</scope>
    <source>
        <strain evidence="2">JCM 18326</strain>
    </source>
</reference>
<dbReference type="Proteomes" id="UP001500298">
    <property type="component" value="Unassembled WGS sequence"/>
</dbReference>
<protein>
    <recommendedName>
        <fullName evidence="3">Peptidase S54 rhomboid domain-containing protein</fullName>
    </recommendedName>
</protein>
<gene>
    <name evidence="1" type="ORF">GCM10023331_24610</name>
</gene>
<proteinExistence type="predicted"/>
<comment type="caution">
    <text evidence="1">The sequence shown here is derived from an EMBL/GenBank/DDBJ whole genome shotgun (WGS) entry which is preliminary data.</text>
</comment>
<accession>A0ABP9DCZ3</accession>